<organism evidence="2 3">
    <name type="scientific">Pseudocercospora musae</name>
    <dbReference type="NCBI Taxonomy" id="113226"/>
    <lineage>
        <taxon>Eukaryota</taxon>
        <taxon>Fungi</taxon>
        <taxon>Dikarya</taxon>
        <taxon>Ascomycota</taxon>
        <taxon>Pezizomycotina</taxon>
        <taxon>Dothideomycetes</taxon>
        <taxon>Dothideomycetidae</taxon>
        <taxon>Mycosphaerellales</taxon>
        <taxon>Mycosphaerellaceae</taxon>
        <taxon>Pseudocercospora</taxon>
    </lineage>
</organism>
<comment type="caution">
    <text evidence="2">The sequence shown here is derived from an EMBL/GenBank/DDBJ whole genome shotgun (WGS) entry which is preliminary data.</text>
</comment>
<dbReference type="Proteomes" id="UP000073492">
    <property type="component" value="Unassembled WGS sequence"/>
</dbReference>
<keyword evidence="3" id="KW-1185">Reference proteome</keyword>
<evidence type="ECO:0000313" key="3">
    <source>
        <dbReference type="Proteomes" id="UP000073492"/>
    </source>
</evidence>
<gene>
    <name evidence="2" type="ORF">AC579_3534</name>
</gene>
<dbReference type="EMBL" id="LFZO01000002">
    <property type="protein sequence ID" value="KXT18860.1"/>
    <property type="molecule type" value="Genomic_DNA"/>
</dbReference>
<feature type="region of interest" description="Disordered" evidence="1">
    <location>
        <begin position="370"/>
        <end position="392"/>
    </location>
</feature>
<feature type="region of interest" description="Disordered" evidence="1">
    <location>
        <begin position="116"/>
        <end position="135"/>
    </location>
</feature>
<dbReference type="AlphaFoldDB" id="A0A139IW23"/>
<reference evidence="2 3" key="1">
    <citation type="submission" date="2015-07" db="EMBL/GenBank/DDBJ databases">
        <title>Comparative genomics of the Sigatoka disease complex on banana suggests a link between parallel evolutionary changes in Pseudocercospora fijiensis and Pseudocercospora eumusae and increased virulence on the banana host.</title>
        <authorList>
            <person name="Chang T.-C."/>
            <person name="Salvucci A."/>
            <person name="Crous P.W."/>
            <person name="Stergiopoulos I."/>
        </authorList>
    </citation>
    <scope>NUCLEOTIDE SEQUENCE [LARGE SCALE GENOMIC DNA]</scope>
    <source>
        <strain evidence="2 3">CBS 116634</strain>
    </source>
</reference>
<sequence>MNVEMTMSLQPWRLGQAVRVKGRELAGLSQRGDHALTVSGEYQPPPKPCFHEGKFSEPAASMNGPLRGYVISKQFPSGAATSVGTYCHDNGLQNCTDATQIFSFALSSLASAPSASLSSTLSPDRSNGGSGNSGRAAATCETHLYLMRARTDSSFFTRMPIVWEIVGRLMATTDEDSCSITSSHGHHRDRTKRRRRVNVLAVRPPSNPCDGTEFWEEVSSTSAQQMLASNIGSLAALSEGCRSNDSNIYHLHTASILQPNATHGHWIQEDSLQPLAFGRMAPPEAIPESRSKIGKQLDHKLEDAQSICLTSGHRLVPQLTTIRRIWHYLDQRAGQSHLEPEFLHADVQRPGEVALPSLLAHAQPLDSLQEQKNVSRGAHTDDAGMTQVGSQRAKPNFQSFDKADWVIPFHPARHNGDLLALLQEAYKTEAWCECDGRERLEGTSERLTHILEELFNVACKTDGAERTSRSHGSLIQNEIPVSPVL</sequence>
<accession>A0A139IW23</accession>
<name>A0A139IW23_9PEZI</name>
<evidence type="ECO:0000313" key="2">
    <source>
        <dbReference type="EMBL" id="KXT18860.1"/>
    </source>
</evidence>
<evidence type="ECO:0000256" key="1">
    <source>
        <dbReference type="SAM" id="MobiDB-lite"/>
    </source>
</evidence>
<proteinExistence type="predicted"/>
<protein>
    <submittedName>
        <fullName evidence="2">Uncharacterized protein</fullName>
    </submittedName>
</protein>